<comment type="caution">
    <text evidence="1">The sequence shown here is derived from an EMBL/GenBank/DDBJ whole genome shotgun (WGS) entry which is preliminary data.</text>
</comment>
<evidence type="ECO:0000313" key="1">
    <source>
        <dbReference type="EMBL" id="EJW94363.1"/>
    </source>
</evidence>
<dbReference type="EMBL" id="AMCI01006420">
    <property type="protein sequence ID" value="EJW94363.1"/>
    <property type="molecule type" value="Genomic_DNA"/>
</dbReference>
<dbReference type="AlphaFoldDB" id="J9FIV0"/>
<name>J9FIV0_9ZZZZ</name>
<proteinExistence type="predicted"/>
<gene>
    <name evidence="1" type="ORF">EVA_17530</name>
</gene>
<organism evidence="1">
    <name type="scientific">gut metagenome</name>
    <dbReference type="NCBI Taxonomy" id="749906"/>
    <lineage>
        <taxon>unclassified sequences</taxon>
        <taxon>metagenomes</taxon>
        <taxon>organismal metagenomes</taxon>
    </lineage>
</organism>
<accession>J9FIV0</accession>
<sequence length="34" mass="3938">MWATTRQASLRKKYAASLTPLCSLMRLKRLTPML</sequence>
<protein>
    <submittedName>
        <fullName evidence="1">Uncharacterized protein</fullName>
    </submittedName>
</protein>
<reference evidence="1" key="1">
    <citation type="journal article" date="2012" name="PLoS ONE">
        <title>Gene sets for utilization of primary and secondary nutrition supplies in the distal gut of endangered iberian lynx.</title>
        <authorList>
            <person name="Alcaide M."/>
            <person name="Messina E."/>
            <person name="Richter M."/>
            <person name="Bargiela R."/>
            <person name="Peplies J."/>
            <person name="Huws S.A."/>
            <person name="Newbold C.J."/>
            <person name="Golyshin P.N."/>
            <person name="Simon M.A."/>
            <person name="Lopez G."/>
            <person name="Yakimov M.M."/>
            <person name="Ferrer M."/>
        </authorList>
    </citation>
    <scope>NUCLEOTIDE SEQUENCE</scope>
</reference>